<protein>
    <submittedName>
        <fullName evidence="1">Uncharacterized protein</fullName>
    </submittedName>
</protein>
<evidence type="ECO:0000313" key="1">
    <source>
        <dbReference type="EMBL" id="CAH2090127.1"/>
    </source>
</evidence>
<reference evidence="1" key="1">
    <citation type="submission" date="2022-03" db="EMBL/GenBank/DDBJ databases">
        <authorList>
            <person name="Tunstrom K."/>
        </authorList>
    </citation>
    <scope>NUCLEOTIDE SEQUENCE</scope>
</reference>
<keyword evidence="2" id="KW-1185">Reference proteome</keyword>
<organism evidence="1 2">
    <name type="scientific">Euphydryas editha</name>
    <name type="common">Edith's checkerspot</name>
    <dbReference type="NCBI Taxonomy" id="104508"/>
    <lineage>
        <taxon>Eukaryota</taxon>
        <taxon>Metazoa</taxon>
        <taxon>Ecdysozoa</taxon>
        <taxon>Arthropoda</taxon>
        <taxon>Hexapoda</taxon>
        <taxon>Insecta</taxon>
        <taxon>Pterygota</taxon>
        <taxon>Neoptera</taxon>
        <taxon>Endopterygota</taxon>
        <taxon>Lepidoptera</taxon>
        <taxon>Glossata</taxon>
        <taxon>Ditrysia</taxon>
        <taxon>Papilionoidea</taxon>
        <taxon>Nymphalidae</taxon>
        <taxon>Nymphalinae</taxon>
        <taxon>Euphydryas</taxon>
    </lineage>
</organism>
<evidence type="ECO:0000313" key="2">
    <source>
        <dbReference type="Proteomes" id="UP001153954"/>
    </source>
</evidence>
<dbReference type="Proteomes" id="UP001153954">
    <property type="component" value="Unassembled WGS sequence"/>
</dbReference>
<accession>A0AAU9TXA9</accession>
<comment type="caution">
    <text evidence="1">The sequence shown here is derived from an EMBL/GenBank/DDBJ whole genome shotgun (WGS) entry which is preliminary data.</text>
</comment>
<dbReference type="EMBL" id="CAKOGL010000009">
    <property type="protein sequence ID" value="CAH2090127.1"/>
    <property type="molecule type" value="Genomic_DNA"/>
</dbReference>
<sequence>MANRCEDILRYLEDSVKEAFSSGSDDEWQPDNDNEKIENTEVISKYIASTAERTKSIVTQSSKSNNVIQCV</sequence>
<dbReference type="AlphaFoldDB" id="A0AAU9TXA9"/>
<gene>
    <name evidence="1" type="ORF">EEDITHA_LOCUS6120</name>
</gene>
<proteinExistence type="predicted"/>
<name>A0AAU9TXA9_EUPED</name>